<dbReference type="PROSITE" id="PS00455">
    <property type="entry name" value="AMP_BINDING"/>
    <property type="match status" value="1"/>
</dbReference>
<dbReference type="InterPro" id="IPR010071">
    <property type="entry name" value="AA_adenyl_dom"/>
</dbReference>
<dbReference type="InterPro" id="IPR041464">
    <property type="entry name" value="TubC_N"/>
</dbReference>
<dbReference type="InterPro" id="IPR000873">
    <property type="entry name" value="AMP-dep_synth/lig_dom"/>
</dbReference>
<dbReference type="InterPro" id="IPR020845">
    <property type="entry name" value="AMP-binding_CS"/>
</dbReference>
<dbReference type="InterPro" id="IPR042099">
    <property type="entry name" value="ANL_N_sf"/>
</dbReference>
<dbReference type="Gene3D" id="3.30.559.10">
    <property type="entry name" value="Chloramphenicol acetyltransferase-like domain"/>
    <property type="match status" value="2"/>
</dbReference>
<name>A0ABU1W5S7_9GAMM</name>
<protein>
    <submittedName>
        <fullName evidence="5">Amino acid adenylation domain-containing protein</fullName>
    </submittedName>
</protein>
<evidence type="ECO:0000313" key="5">
    <source>
        <dbReference type="EMBL" id="MDR7123078.1"/>
    </source>
</evidence>
<dbReference type="PROSITE" id="PS50075">
    <property type="entry name" value="CARRIER"/>
    <property type="match status" value="1"/>
</dbReference>
<dbReference type="PANTHER" id="PTHR45527:SF1">
    <property type="entry name" value="FATTY ACID SYNTHASE"/>
    <property type="match status" value="1"/>
</dbReference>
<dbReference type="InterPro" id="IPR023213">
    <property type="entry name" value="CAT-like_dom_sf"/>
</dbReference>
<accession>A0ABU1W5S7</accession>
<dbReference type="PANTHER" id="PTHR45527">
    <property type="entry name" value="NONRIBOSOMAL PEPTIDE SYNTHETASE"/>
    <property type="match status" value="1"/>
</dbReference>
<dbReference type="Pfam" id="PF18563">
    <property type="entry name" value="TubC_N"/>
    <property type="match status" value="1"/>
</dbReference>
<dbReference type="NCBIfam" id="TIGR01733">
    <property type="entry name" value="AA-adenyl-dom"/>
    <property type="match status" value="1"/>
</dbReference>
<dbReference type="InterPro" id="IPR009081">
    <property type="entry name" value="PP-bd_ACP"/>
</dbReference>
<dbReference type="Gene3D" id="2.30.38.10">
    <property type="entry name" value="Luciferase, Domain 3"/>
    <property type="match status" value="1"/>
</dbReference>
<evidence type="ECO:0000259" key="4">
    <source>
        <dbReference type="PROSITE" id="PS50075"/>
    </source>
</evidence>
<keyword evidence="6" id="KW-1185">Reference proteome</keyword>
<organism evidence="5 6">
    <name type="scientific">Rheinheimera soli</name>
    <dbReference type="NCBI Taxonomy" id="443616"/>
    <lineage>
        <taxon>Bacteria</taxon>
        <taxon>Pseudomonadati</taxon>
        <taxon>Pseudomonadota</taxon>
        <taxon>Gammaproteobacteria</taxon>
        <taxon>Chromatiales</taxon>
        <taxon>Chromatiaceae</taxon>
        <taxon>Rheinheimera</taxon>
    </lineage>
</organism>
<dbReference type="SUPFAM" id="SSF47336">
    <property type="entry name" value="ACP-like"/>
    <property type="match status" value="1"/>
</dbReference>
<feature type="domain" description="Carrier" evidence="4">
    <location>
        <begin position="1054"/>
        <end position="1128"/>
    </location>
</feature>
<reference evidence="5 6" key="1">
    <citation type="submission" date="2023-07" db="EMBL/GenBank/DDBJ databases">
        <title>Sorghum-associated microbial communities from plants grown in Nebraska, USA.</title>
        <authorList>
            <person name="Schachtman D."/>
        </authorList>
    </citation>
    <scope>NUCLEOTIDE SEQUENCE [LARGE SCALE GENOMIC DNA]</scope>
    <source>
        <strain evidence="5 6">4138</strain>
    </source>
</reference>
<dbReference type="CDD" id="cd19531">
    <property type="entry name" value="LCL_NRPS-like"/>
    <property type="match status" value="1"/>
</dbReference>
<dbReference type="Gene3D" id="1.10.10.1830">
    <property type="entry name" value="Non-ribosomal peptide synthase, adenylation domain"/>
    <property type="match status" value="1"/>
</dbReference>
<dbReference type="InterPro" id="IPR006162">
    <property type="entry name" value="Ppantetheine_attach_site"/>
</dbReference>
<dbReference type="InterPro" id="IPR045851">
    <property type="entry name" value="AMP-bd_C_sf"/>
</dbReference>
<dbReference type="Pfam" id="PF00501">
    <property type="entry name" value="AMP-binding"/>
    <property type="match status" value="2"/>
</dbReference>
<dbReference type="Pfam" id="PF00550">
    <property type="entry name" value="PP-binding"/>
    <property type="match status" value="1"/>
</dbReference>
<dbReference type="SUPFAM" id="SSF56801">
    <property type="entry name" value="Acetyl-CoA synthetase-like"/>
    <property type="match status" value="2"/>
</dbReference>
<evidence type="ECO:0000256" key="1">
    <source>
        <dbReference type="ARBA" id="ARBA00001957"/>
    </source>
</evidence>
<dbReference type="Gene3D" id="3.40.50.12780">
    <property type="entry name" value="N-terminal domain of ligase-like"/>
    <property type="match status" value="1"/>
</dbReference>
<evidence type="ECO:0000256" key="2">
    <source>
        <dbReference type="ARBA" id="ARBA00022450"/>
    </source>
</evidence>
<sequence length="1954" mass="214169">MNLSELFKALASKSIKLTLEGGSLNINAPKGAMTQEILIGLKEHKAKLIDYLQRSVIQENAIKPVKADGFIPLSHAQQSLWLLNHIEQASSHYNDAFSLTLTGELDKQAMDKAFSTIFERHESLRTSFLLGENNLPYQFIHEAKHYQVPVTDVSDIKGAAQAEKVAQLTKAEAAQCFDLSCDLLLRTCLVQRSHDSFTLLVTLHHIASDGWSIGVLISEFCALYSAYVKGDENPLAPLPIQYSDYAYWQRQWVAGPEYQKQLGYWRKQLEGAPALHNLQLDFPRGPQQTFDGATHVSTLDSEVFKKLIALCKDTGASVFMGIHAAFSAFIARYSNETDIVVGTPIANRSQQELEGLIGFFINILVLRADLSERPSFYELLKQSKSLLLDAYARSQVPFEKVVEEVQPVRSLNHTPLFQILLVFNNEGESNFELPGLTLCTTEQYHDFAKYDLTLNILESKHGLSFRWQYNCALLSEATIAKMGQHFNMLITSLVSSPQTDVFKANMLLAGESEQLVDLYNRTSVTYQSISSVHSMFEQKVAENGESIAIILGEQSLSYTQLNEKANMLAAYLTTHQGVAQGSLVGIFLDRSVEMVISVLAVLKAGGAYVPMDPLYPQSRIAYIVQDASPKAIISRMSVAEKLPSKDGVVCLDDESVISQLTQIKAIALPQVTPTDLAYVIYTSGSTGQPKGVSVEHAQVLNYLEHARSQYFSQVTGAVVSSPLSFDATVTSLWGALVSGKSLYLFDSDPASELEALCELMGNIDTPTLFKVTPSHLEGIAQVYAHPTISEQCHLLVVGGEQLRTSLARKWVQKLLPNSILINEYGPTETVVGCSTYSVTAGNAIELNGLAVPVGLAVGNMQLYVLSDNLIPVGLGVPGELYIGGKSVARGYLNRPELTAERFINNPFYQRGDENSSERLYRSGDLVRWLPQGQLSYLGRLDSQIKLRGFRIETGEVEHALNNCDRVVDCVVLVQTLPSGHQGLVAYVVIDKLSEQEAGGIRDELKQQLAMLLPDYMMPSVFMLLKALPLTANGKLDTKALPALDMSVQQQQYAAPNTAIEQALCEIWQNVLGIDKVGIHDNFFELGGHSLLVMQVISGLQERNIVMEVRQLFASPRLYDLAKALDSQDVKDRFVAPENLISVDSQALTPQMLPLVELSQQEIDVICSRVPGGVGNIQDIYPLGSLQQGIFFHHMMIHDGGDPYVMPLLFKVRDKDVLDNFLQAMTFIVDRHDILRTAIVFESLTEAVQVVLREVKLPIEWLQTPQGKDPLAYMQAMCAPELQHMALDKAPLLSIKVMPVVQTGQYLLLVQFHHMVSDHVGLDIIQRELTAFELGQTEFLAVPMPYREFIAHTLHRAREHDAFAYFKQNLGDVKHSSLPFGLINVQGDGSQINELKEAVPAAVCAQLRQVARRSGLFPAAIFHAAWGILIGGFSGQQDVVFGTVVSGRLQGTTGAVNTVGVFMNTLPFRVKLHNTSVTELLAQVTFSLTELLPYEQASLAAAQRAATIADDAPLFSSMLNYRHSAVGDLEDLGNSDSKVVLIAGQERSNYPFCLLVDDLAKGFEISVQLDSAVDAVQVMQCTQALIAKLSEALLHSPEMPLSDLLAGPAAVYQRFLADQRYYAELLGNAPKQQLPGATGSSADKSAKVCTQVLTEVAPDEMAALAQGLDVPVLAVWLAVHFCVLAQLSGQSNALSCVAAGDELFVLSAGVSQQSWVGLIAEVAAKLATRQQYGRYPIAAIARQQGQFLQEVLFSLDGTEVAQGYQFQVDVRQEAAGVVLSLRDARGSYDAVQLAQMAGYYTKAVALCLADVSASHAVSLLDDEALTDLTALEKGEEHGEEPAFLLEQFISQAQAHPEHLAVREGELSLSYQALLSRVQRLGHYLRSLDIGPGSRVGIYLPRGIAQVVAVLGVHYAGASYVALELSHPRARLAYQVKDSDTELLLLSKAQSGSELS</sequence>
<dbReference type="Pfam" id="PF00668">
    <property type="entry name" value="Condensation"/>
    <property type="match status" value="2"/>
</dbReference>
<dbReference type="EMBL" id="JAVDWR010000031">
    <property type="protein sequence ID" value="MDR7123078.1"/>
    <property type="molecule type" value="Genomic_DNA"/>
</dbReference>
<dbReference type="RefSeq" id="WP_310281909.1">
    <property type="nucleotide sequence ID" value="NZ_JAVDWR010000031.1"/>
</dbReference>
<dbReference type="Gene3D" id="3.40.50.980">
    <property type="match status" value="2"/>
</dbReference>
<dbReference type="CDD" id="cd05930">
    <property type="entry name" value="A_NRPS"/>
    <property type="match status" value="1"/>
</dbReference>
<keyword evidence="3" id="KW-0597">Phosphoprotein</keyword>
<gene>
    <name evidence="5" type="ORF">J2W69_004061</name>
</gene>
<dbReference type="Gene3D" id="3.30.559.30">
    <property type="entry name" value="Nonribosomal peptide synthetase, condensation domain"/>
    <property type="match status" value="3"/>
</dbReference>
<keyword evidence="2" id="KW-0596">Phosphopantetheine</keyword>
<comment type="cofactor">
    <cofactor evidence="1">
        <name>pantetheine 4'-phosphate</name>
        <dbReference type="ChEBI" id="CHEBI:47942"/>
    </cofactor>
</comment>
<feature type="non-terminal residue" evidence="5">
    <location>
        <position position="1954"/>
    </location>
</feature>
<comment type="caution">
    <text evidence="5">The sequence shown here is derived from an EMBL/GenBank/DDBJ whole genome shotgun (WGS) entry which is preliminary data.</text>
</comment>
<dbReference type="InterPro" id="IPR036736">
    <property type="entry name" value="ACP-like_sf"/>
</dbReference>
<dbReference type="Pfam" id="PF13193">
    <property type="entry name" value="AMP-binding_C"/>
    <property type="match status" value="1"/>
</dbReference>
<dbReference type="PROSITE" id="PS00012">
    <property type="entry name" value="PHOSPHOPANTETHEINE"/>
    <property type="match status" value="1"/>
</dbReference>
<dbReference type="Gene3D" id="3.30.300.30">
    <property type="match status" value="1"/>
</dbReference>
<dbReference type="Proteomes" id="UP001257909">
    <property type="component" value="Unassembled WGS sequence"/>
</dbReference>
<evidence type="ECO:0000313" key="6">
    <source>
        <dbReference type="Proteomes" id="UP001257909"/>
    </source>
</evidence>
<evidence type="ECO:0000256" key="3">
    <source>
        <dbReference type="ARBA" id="ARBA00022553"/>
    </source>
</evidence>
<dbReference type="InterPro" id="IPR025110">
    <property type="entry name" value="AMP-bd_C"/>
</dbReference>
<dbReference type="CDD" id="cd19544">
    <property type="entry name" value="E-C_NRPS"/>
    <property type="match status" value="1"/>
</dbReference>
<dbReference type="SUPFAM" id="SSF52777">
    <property type="entry name" value="CoA-dependent acyltransferases"/>
    <property type="match status" value="5"/>
</dbReference>
<proteinExistence type="predicted"/>
<dbReference type="InterPro" id="IPR001242">
    <property type="entry name" value="Condensation_dom"/>
</dbReference>
<dbReference type="InterPro" id="IPR044894">
    <property type="entry name" value="TubC_N_sf"/>
</dbReference>
<dbReference type="Gene3D" id="1.10.1200.10">
    <property type="entry name" value="ACP-like"/>
    <property type="match status" value="1"/>
</dbReference>